<proteinExistence type="predicted"/>
<evidence type="ECO:0000256" key="1">
    <source>
        <dbReference type="SAM" id="MobiDB-lite"/>
    </source>
</evidence>
<gene>
    <name evidence="2" type="ORF">EYF80_057287</name>
</gene>
<dbReference type="AlphaFoldDB" id="A0A4Z2EW14"/>
<keyword evidence="3" id="KW-1185">Reference proteome</keyword>
<comment type="caution">
    <text evidence="2">The sequence shown here is derived from an EMBL/GenBank/DDBJ whole genome shotgun (WGS) entry which is preliminary data.</text>
</comment>
<reference evidence="2 3" key="1">
    <citation type="submission" date="2019-03" db="EMBL/GenBank/DDBJ databases">
        <title>First draft genome of Liparis tanakae, snailfish: a comprehensive survey of snailfish specific genes.</title>
        <authorList>
            <person name="Kim W."/>
            <person name="Song I."/>
            <person name="Jeong J.-H."/>
            <person name="Kim D."/>
            <person name="Kim S."/>
            <person name="Ryu S."/>
            <person name="Song J.Y."/>
            <person name="Lee S.K."/>
        </authorList>
    </citation>
    <scope>NUCLEOTIDE SEQUENCE [LARGE SCALE GENOMIC DNA]</scope>
    <source>
        <tissue evidence="2">Muscle</tissue>
    </source>
</reference>
<dbReference type="EMBL" id="SRLO01002626">
    <property type="protein sequence ID" value="TNN32554.1"/>
    <property type="molecule type" value="Genomic_DNA"/>
</dbReference>
<dbReference type="Proteomes" id="UP000314294">
    <property type="component" value="Unassembled WGS sequence"/>
</dbReference>
<feature type="compositionally biased region" description="Polar residues" evidence="1">
    <location>
        <begin position="56"/>
        <end position="66"/>
    </location>
</feature>
<sequence>MLIAVSEQLFQNTNMKEEKPTHRGESGAAANEAAEGQRTAPTTRTPAAEALESEAGCTSSAWTGFT</sequence>
<organism evidence="2 3">
    <name type="scientific">Liparis tanakae</name>
    <name type="common">Tanaka's snailfish</name>
    <dbReference type="NCBI Taxonomy" id="230148"/>
    <lineage>
        <taxon>Eukaryota</taxon>
        <taxon>Metazoa</taxon>
        <taxon>Chordata</taxon>
        <taxon>Craniata</taxon>
        <taxon>Vertebrata</taxon>
        <taxon>Euteleostomi</taxon>
        <taxon>Actinopterygii</taxon>
        <taxon>Neopterygii</taxon>
        <taxon>Teleostei</taxon>
        <taxon>Neoteleostei</taxon>
        <taxon>Acanthomorphata</taxon>
        <taxon>Eupercaria</taxon>
        <taxon>Perciformes</taxon>
        <taxon>Cottioidei</taxon>
        <taxon>Cottales</taxon>
        <taxon>Liparidae</taxon>
        <taxon>Liparis</taxon>
    </lineage>
</organism>
<feature type="compositionally biased region" description="Low complexity" evidence="1">
    <location>
        <begin position="26"/>
        <end position="50"/>
    </location>
</feature>
<protein>
    <submittedName>
        <fullName evidence="2">Uncharacterized protein</fullName>
    </submittedName>
</protein>
<accession>A0A4Z2EW14</accession>
<evidence type="ECO:0000313" key="3">
    <source>
        <dbReference type="Proteomes" id="UP000314294"/>
    </source>
</evidence>
<feature type="compositionally biased region" description="Basic and acidic residues" evidence="1">
    <location>
        <begin position="15"/>
        <end position="25"/>
    </location>
</feature>
<evidence type="ECO:0000313" key="2">
    <source>
        <dbReference type="EMBL" id="TNN32554.1"/>
    </source>
</evidence>
<name>A0A4Z2EW14_9TELE</name>
<feature type="region of interest" description="Disordered" evidence="1">
    <location>
        <begin position="1"/>
        <end position="66"/>
    </location>
</feature>